<protein>
    <submittedName>
        <fullName evidence="1">DUF3126 family protein</fullName>
    </submittedName>
</protein>
<accession>A0A5B2TBF8</accession>
<dbReference type="Proteomes" id="UP000322110">
    <property type="component" value="Unassembled WGS sequence"/>
</dbReference>
<dbReference type="InterPro" id="IPR021473">
    <property type="entry name" value="DUF3126"/>
</dbReference>
<name>A0A5B2TBF8_9PROT</name>
<dbReference type="RefSeq" id="WP_149813571.1">
    <property type="nucleotide sequence ID" value="NZ_VUKA01000014.1"/>
</dbReference>
<evidence type="ECO:0000313" key="2">
    <source>
        <dbReference type="Proteomes" id="UP000322110"/>
    </source>
</evidence>
<reference evidence="1 2" key="1">
    <citation type="journal article" date="2015" name="Int. J. Syst. Evol. Microbiol.">
        <title>Roseomonas oryzae sp. nov., isolated from paddy rhizosphere soil.</title>
        <authorList>
            <person name="Ramaprasad E.V."/>
            <person name="Sasikala Ch."/>
            <person name="Ramana Ch.V."/>
        </authorList>
    </citation>
    <scope>NUCLEOTIDE SEQUENCE [LARGE SCALE GENOMIC DNA]</scope>
    <source>
        <strain evidence="1 2">KCTC 42542</strain>
    </source>
</reference>
<dbReference type="OrthoDB" id="7632283at2"/>
<organism evidence="1 2">
    <name type="scientific">Teichococcus oryzae</name>
    <dbReference type="NCBI Taxonomy" id="1608942"/>
    <lineage>
        <taxon>Bacteria</taxon>
        <taxon>Pseudomonadati</taxon>
        <taxon>Pseudomonadota</taxon>
        <taxon>Alphaproteobacteria</taxon>
        <taxon>Acetobacterales</taxon>
        <taxon>Roseomonadaceae</taxon>
        <taxon>Roseomonas</taxon>
    </lineage>
</organism>
<proteinExistence type="predicted"/>
<dbReference type="AlphaFoldDB" id="A0A5B2TBF8"/>
<dbReference type="EMBL" id="VUKA01000014">
    <property type="protein sequence ID" value="KAA2211842.1"/>
    <property type="molecule type" value="Genomic_DNA"/>
</dbReference>
<sequence length="83" mass="9130">MDASDIARVQAYLRRILGSERVTLIKPARPGLSVEVAVQEEVIGTVHRDDDEGEVSYSVHLTILDEDLPPLPKAAATPARRRV</sequence>
<gene>
    <name evidence="1" type="ORF">F0Q34_17625</name>
</gene>
<comment type="caution">
    <text evidence="1">The sequence shown here is derived from an EMBL/GenBank/DDBJ whole genome shotgun (WGS) entry which is preliminary data.</text>
</comment>
<keyword evidence="2" id="KW-1185">Reference proteome</keyword>
<dbReference type="Pfam" id="PF11324">
    <property type="entry name" value="DUF3126"/>
    <property type="match status" value="1"/>
</dbReference>
<evidence type="ECO:0000313" key="1">
    <source>
        <dbReference type="EMBL" id="KAA2211842.1"/>
    </source>
</evidence>